<reference evidence="3 4" key="1">
    <citation type="submission" date="2023-12" db="EMBL/GenBank/DDBJ databases">
        <title>the genome sequence of Hyalangium sp. s54d21.</title>
        <authorList>
            <person name="Zhang X."/>
        </authorList>
    </citation>
    <scope>NUCLEOTIDE SEQUENCE [LARGE SCALE GENOMIC DNA]</scope>
    <source>
        <strain evidence="4">s54d21</strain>
    </source>
</reference>
<feature type="region of interest" description="Disordered" evidence="2">
    <location>
        <begin position="70"/>
        <end position="97"/>
    </location>
</feature>
<dbReference type="EMBL" id="JAXIVS010000002">
    <property type="protein sequence ID" value="MDY7226391.1"/>
    <property type="molecule type" value="Genomic_DNA"/>
</dbReference>
<feature type="region of interest" description="Disordered" evidence="2">
    <location>
        <begin position="1"/>
        <end position="29"/>
    </location>
</feature>
<accession>A0ABU5GZA3</accession>
<evidence type="ECO:0000256" key="2">
    <source>
        <dbReference type="SAM" id="MobiDB-lite"/>
    </source>
</evidence>
<feature type="compositionally biased region" description="Basic residues" evidence="2">
    <location>
        <begin position="8"/>
        <end position="20"/>
    </location>
</feature>
<evidence type="ECO:0000313" key="3">
    <source>
        <dbReference type="EMBL" id="MDY7226391.1"/>
    </source>
</evidence>
<evidence type="ECO:0000256" key="1">
    <source>
        <dbReference type="SAM" id="Coils"/>
    </source>
</evidence>
<feature type="coiled-coil region" evidence="1">
    <location>
        <begin position="38"/>
        <end position="69"/>
    </location>
</feature>
<evidence type="ECO:0000313" key="4">
    <source>
        <dbReference type="Proteomes" id="UP001291309"/>
    </source>
</evidence>
<name>A0ABU5GZA3_9BACT</name>
<dbReference type="Proteomes" id="UP001291309">
    <property type="component" value="Unassembled WGS sequence"/>
</dbReference>
<protein>
    <submittedName>
        <fullName evidence="3">Uncharacterized protein</fullName>
    </submittedName>
</protein>
<keyword evidence="1" id="KW-0175">Coiled coil</keyword>
<proteinExistence type="predicted"/>
<dbReference type="RefSeq" id="WP_321545110.1">
    <property type="nucleotide sequence ID" value="NZ_JAXIVS010000002.1"/>
</dbReference>
<sequence length="97" mass="10947">MSETNTHKATKRAKGRRKAGTPRDTGRIQVRRETAEYRAAAQEQASRVREEIDAALADARRTREEIEARIEQQWHNRPASVAPTTAGLGGRRRRAKA</sequence>
<keyword evidence="4" id="KW-1185">Reference proteome</keyword>
<gene>
    <name evidence="3" type="ORF">SYV04_08345</name>
</gene>
<comment type="caution">
    <text evidence="3">The sequence shown here is derived from an EMBL/GenBank/DDBJ whole genome shotgun (WGS) entry which is preliminary data.</text>
</comment>
<organism evidence="3 4">
    <name type="scientific">Hyalangium rubrum</name>
    <dbReference type="NCBI Taxonomy" id="3103134"/>
    <lineage>
        <taxon>Bacteria</taxon>
        <taxon>Pseudomonadati</taxon>
        <taxon>Myxococcota</taxon>
        <taxon>Myxococcia</taxon>
        <taxon>Myxococcales</taxon>
        <taxon>Cystobacterineae</taxon>
        <taxon>Archangiaceae</taxon>
        <taxon>Hyalangium</taxon>
    </lineage>
</organism>